<dbReference type="PANTHER" id="PTHR46250:SF15">
    <property type="entry name" value="OS01G0523800 PROTEIN"/>
    <property type="match status" value="1"/>
</dbReference>
<feature type="compositionally biased region" description="Acidic residues" evidence="1">
    <location>
        <begin position="82"/>
        <end position="94"/>
    </location>
</feature>
<evidence type="ECO:0000256" key="1">
    <source>
        <dbReference type="SAM" id="MobiDB-lite"/>
    </source>
</evidence>
<evidence type="ECO:0000313" key="2">
    <source>
        <dbReference type="EMBL" id="KAJ8440072.1"/>
    </source>
</evidence>
<organism evidence="2 3">
    <name type="scientific">Carnegiea gigantea</name>
    <dbReference type="NCBI Taxonomy" id="171969"/>
    <lineage>
        <taxon>Eukaryota</taxon>
        <taxon>Viridiplantae</taxon>
        <taxon>Streptophyta</taxon>
        <taxon>Embryophyta</taxon>
        <taxon>Tracheophyta</taxon>
        <taxon>Spermatophyta</taxon>
        <taxon>Magnoliopsida</taxon>
        <taxon>eudicotyledons</taxon>
        <taxon>Gunneridae</taxon>
        <taxon>Pentapetalae</taxon>
        <taxon>Caryophyllales</taxon>
        <taxon>Cactineae</taxon>
        <taxon>Cactaceae</taxon>
        <taxon>Cactoideae</taxon>
        <taxon>Echinocereeae</taxon>
        <taxon>Carnegiea</taxon>
    </lineage>
</organism>
<dbReference type="EMBL" id="JAKOGI010000199">
    <property type="protein sequence ID" value="KAJ8440072.1"/>
    <property type="molecule type" value="Genomic_DNA"/>
</dbReference>
<evidence type="ECO:0000313" key="3">
    <source>
        <dbReference type="Proteomes" id="UP001153076"/>
    </source>
</evidence>
<comment type="caution">
    <text evidence="2">The sequence shown here is derived from an EMBL/GenBank/DDBJ whole genome shotgun (WGS) entry which is preliminary data.</text>
</comment>
<protein>
    <submittedName>
        <fullName evidence="2">Uncharacterized protein</fullName>
    </submittedName>
</protein>
<reference evidence="2" key="1">
    <citation type="submission" date="2022-04" db="EMBL/GenBank/DDBJ databases">
        <title>Carnegiea gigantea Genome sequencing and assembly v2.</title>
        <authorList>
            <person name="Copetti D."/>
            <person name="Sanderson M.J."/>
            <person name="Burquez A."/>
            <person name="Wojciechowski M.F."/>
        </authorList>
    </citation>
    <scope>NUCLEOTIDE SEQUENCE</scope>
    <source>
        <strain evidence="2">SGP5-SGP5p</strain>
        <tissue evidence="2">Aerial part</tissue>
    </source>
</reference>
<keyword evidence="3" id="KW-1185">Reference proteome</keyword>
<sequence>MAKQNFKGDFLVKLESMLNEKFASYALKAYPHIDSKTKIVRNAFSYFDELDKVFDPDRAIGVASKKFEEAVTDLQNETIELDKDEEDDEDEEEEGKGKKKASHCAIVDLTSSFNHVFSNLITFINDMNSHLSTITSALRITQQHEQELMNCEMKLDDLKKGLFMKR</sequence>
<feature type="region of interest" description="Disordered" evidence="1">
    <location>
        <begin position="75"/>
        <end position="99"/>
    </location>
</feature>
<dbReference type="OrthoDB" id="1746344at2759"/>
<dbReference type="Proteomes" id="UP001153076">
    <property type="component" value="Unassembled WGS sequence"/>
</dbReference>
<dbReference type="AlphaFoldDB" id="A0A9Q1KBZ2"/>
<proteinExistence type="predicted"/>
<accession>A0A9Q1KBZ2</accession>
<gene>
    <name evidence="2" type="ORF">Cgig2_025271</name>
</gene>
<name>A0A9Q1KBZ2_9CARY</name>
<dbReference type="PANTHER" id="PTHR46250">
    <property type="entry name" value="MYB/SANT-LIKE DNA-BINDING DOMAIN PROTEIN-RELATED"/>
    <property type="match status" value="1"/>
</dbReference>